<geneLocation type="plasmid" evidence="1 2">
    <name>p1unnamed</name>
</geneLocation>
<proteinExistence type="predicted"/>
<dbReference type="KEGG" id="lbe:MOO44_01215"/>
<gene>
    <name evidence="1" type="ORF">MOO44_01215</name>
</gene>
<dbReference type="AlphaFoldDB" id="A0A976RQG4"/>
<evidence type="ECO:0000313" key="1">
    <source>
        <dbReference type="EMBL" id="UQS85969.1"/>
    </source>
</evidence>
<organism evidence="1 2">
    <name type="scientific">Nicoliella spurrieriana</name>
    <dbReference type="NCBI Taxonomy" id="2925830"/>
    <lineage>
        <taxon>Bacteria</taxon>
        <taxon>Bacillati</taxon>
        <taxon>Bacillota</taxon>
        <taxon>Bacilli</taxon>
        <taxon>Lactobacillales</taxon>
        <taxon>Lactobacillaceae</taxon>
        <taxon>Nicoliella</taxon>
    </lineage>
</organism>
<name>A0A976RQG4_9LACO</name>
<sequence>MNQDQAALTKIKELSNQAQKNDETKNYYSDDVKIYTNFLELWSDEQKHDQFAESDQKLISTYLAALNDKFIPEYQAALNHFDEDLNLQSAELLHLTPKDNKANLKDYIEIEQFFNNQLTPNAVIDDLKNVDQPVANLVKNHELPEYAKQLDWMALYLLINAIAYHHWFNK</sequence>
<dbReference type="Proteomes" id="UP000831181">
    <property type="component" value="Plasmid p1unnamed"/>
</dbReference>
<reference evidence="1" key="1">
    <citation type="journal article" date="2022" name="Int. J. Syst. Evol. Microbiol.">
        <title>Apilactobacillus apisilvae sp. nov., Nicolia spurrieriana gen. nov. sp. nov., Bombilactobacillus folatiphilus sp. nov. and Bombilactobacillus thymidiniphilus sp. nov., four new lactic acid bacterial isolates from stingless bees Tetragonula carbonaria and Austroplebeia australis.</title>
        <authorList>
            <person name="Oliphant S.A."/>
            <person name="Watson-Haigh N.S."/>
            <person name="Sumby K.M."/>
            <person name="Gardner J."/>
            <person name="Groom S."/>
            <person name="Jiranek V."/>
        </authorList>
    </citation>
    <scope>NUCLEOTIDE SEQUENCE</scope>
    <source>
        <strain evidence="1">SGEP1_A5</strain>
    </source>
</reference>
<keyword evidence="1" id="KW-0614">Plasmid</keyword>
<accession>A0A976RQG4</accession>
<keyword evidence="2" id="KW-1185">Reference proteome</keyword>
<protein>
    <submittedName>
        <fullName evidence="1">Uncharacterized protein</fullName>
    </submittedName>
</protein>
<evidence type="ECO:0000313" key="2">
    <source>
        <dbReference type="Proteomes" id="UP000831181"/>
    </source>
</evidence>
<dbReference type="EMBL" id="CP093360">
    <property type="protein sequence ID" value="UQS85969.1"/>
    <property type="molecule type" value="Genomic_DNA"/>
</dbReference>
<dbReference type="RefSeq" id="WP_260115778.1">
    <property type="nucleotide sequence ID" value="NZ_CP093360.1"/>
</dbReference>